<evidence type="ECO:0000256" key="3">
    <source>
        <dbReference type="PIRSR" id="PIRSR000097-2"/>
    </source>
</evidence>
<dbReference type="PRINTS" id="PR00069">
    <property type="entry name" value="ALDKETRDTASE"/>
</dbReference>
<accession>A0A0G4MGI9</accession>
<dbReference type="InterPro" id="IPR036812">
    <property type="entry name" value="NAD(P)_OxRdtase_dom_sf"/>
</dbReference>
<evidence type="ECO:0000313" key="6">
    <source>
        <dbReference type="EMBL" id="CRK33135.1"/>
    </source>
</evidence>
<feature type="domain" description="NADP-dependent oxidoreductase" evidence="5">
    <location>
        <begin position="81"/>
        <end position="320"/>
    </location>
</feature>
<dbReference type="InterPro" id="IPR020471">
    <property type="entry name" value="AKR"/>
</dbReference>
<evidence type="ECO:0000256" key="1">
    <source>
        <dbReference type="ARBA" id="ARBA00023002"/>
    </source>
</evidence>
<proteinExistence type="predicted"/>
<feature type="active site" description="Proton donor" evidence="2">
    <location>
        <position position="82"/>
    </location>
</feature>
<dbReference type="SUPFAM" id="SSF51430">
    <property type="entry name" value="NAD(P)-linked oxidoreductase"/>
    <property type="match status" value="2"/>
</dbReference>
<name>A0A0G4MGI9_VERLO</name>
<evidence type="ECO:0000313" key="7">
    <source>
        <dbReference type="Proteomes" id="UP000044602"/>
    </source>
</evidence>
<dbReference type="Pfam" id="PF00248">
    <property type="entry name" value="Aldo_ket_red"/>
    <property type="match status" value="1"/>
</dbReference>
<dbReference type="PIRSF" id="PIRSF000097">
    <property type="entry name" value="AKR"/>
    <property type="match status" value="1"/>
</dbReference>
<evidence type="ECO:0000256" key="4">
    <source>
        <dbReference type="PIRSR" id="PIRSR000097-3"/>
    </source>
</evidence>
<dbReference type="Proteomes" id="UP000044602">
    <property type="component" value="Unassembled WGS sequence"/>
</dbReference>
<dbReference type="Gene3D" id="3.20.20.100">
    <property type="entry name" value="NADP-dependent oxidoreductase domain"/>
    <property type="match status" value="1"/>
</dbReference>
<dbReference type="GO" id="GO:0016491">
    <property type="term" value="F:oxidoreductase activity"/>
    <property type="evidence" value="ECO:0007669"/>
    <property type="project" value="UniProtKB-KW"/>
</dbReference>
<dbReference type="STRING" id="100787.A0A0G4MGI9"/>
<dbReference type="PANTHER" id="PTHR11732">
    <property type="entry name" value="ALDO/KETO REDUCTASE"/>
    <property type="match status" value="1"/>
</dbReference>
<gene>
    <name evidence="6" type="ORF">BN1708_016226</name>
</gene>
<dbReference type="InterPro" id="IPR023210">
    <property type="entry name" value="NADP_OxRdtase_dom"/>
</dbReference>
<dbReference type="AlphaFoldDB" id="A0A0G4MGI9"/>
<feature type="binding site" evidence="3">
    <location>
        <position position="145"/>
    </location>
    <ligand>
        <name>substrate</name>
    </ligand>
</feature>
<dbReference type="EMBL" id="CVQH01022461">
    <property type="protein sequence ID" value="CRK33135.1"/>
    <property type="molecule type" value="Genomic_DNA"/>
</dbReference>
<organism evidence="6 7">
    <name type="scientific">Verticillium longisporum</name>
    <name type="common">Verticillium dahliae var. longisporum</name>
    <dbReference type="NCBI Taxonomy" id="100787"/>
    <lineage>
        <taxon>Eukaryota</taxon>
        <taxon>Fungi</taxon>
        <taxon>Dikarya</taxon>
        <taxon>Ascomycota</taxon>
        <taxon>Pezizomycotina</taxon>
        <taxon>Sordariomycetes</taxon>
        <taxon>Hypocreomycetidae</taxon>
        <taxon>Glomerellales</taxon>
        <taxon>Plectosphaerellaceae</taxon>
        <taxon>Verticillium</taxon>
    </lineage>
</organism>
<protein>
    <recommendedName>
        <fullName evidence="5">NADP-dependent oxidoreductase domain-containing protein</fullName>
    </recommendedName>
</protein>
<feature type="site" description="Lowers pKa of active site Tyr" evidence="4">
    <location>
        <position position="112"/>
    </location>
</feature>
<keyword evidence="1" id="KW-0560">Oxidoreductase</keyword>
<reference evidence="6 7" key="1">
    <citation type="submission" date="2015-05" db="EMBL/GenBank/DDBJ databases">
        <authorList>
            <person name="Wang D.B."/>
            <person name="Wang M."/>
        </authorList>
    </citation>
    <scope>NUCLEOTIDE SEQUENCE [LARGE SCALE GENOMIC DNA]</scope>
    <source>
        <strain evidence="6">VL1</strain>
    </source>
</reference>
<keyword evidence="7" id="KW-1185">Reference proteome</keyword>
<sequence>MSFGTKAKLNTGAYIPTLGYGTWLSDPGVVGAGVYEALKAGYRHLVSPSTRRLVSMLTATSGPGEDVRVVTTIKGDADLDSYRNQKEVGQAIKKALAELPGLRREDIFITSKLWNTEHRPENVAPALEDTLNELQLEYLDLYLIHWPVAFKKTDGNPFPVTSDGSEVDLDLDVSIVDTWKAMVELPKSKVRAIGVSNFAAPHLQALIDATGVTPAVNQVERHPRLNQLDGIVKYASEKGIHITAYSPLGNNLVGEPMAIEDPVIKGIAERLSATPAQVILAWAQVGGHSAIPKSVTPERIQSNFQEIKITDEDVKTINELGREERRFAIPFTWQPPHRINLFDTAAEQSAPRKVNIGANQP</sequence>
<evidence type="ECO:0000259" key="5">
    <source>
        <dbReference type="Pfam" id="PF00248"/>
    </source>
</evidence>
<evidence type="ECO:0000256" key="2">
    <source>
        <dbReference type="PIRSR" id="PIRSR000097-1"/>
    </source>
</evidence>